<keyword evidence="4" id="KW-0472">Membrane</keyword>
<accession>A0A6J8B677</accession>
<dbReference type="Proteomes" id="UP000507470">
    <property type="component" value="Unassembled WGS sequence"/>
</dbReference>
<dbReference type="Pfam" id="PF25508">
    <property type="entry name" value="TRPM2"/>
    <property type="match status" value="1"/>
</dbReference>
<dbReference type="PANTHER" id="PTHR13800:SF12">
    <property type="entry name" value="TRANSIENT RECEPTOR POTENTIAL CATION CHANNEL SUBFAMILY M MEMBER-LIKE 2"/>
    <property type="match status" value="1"/>
</dbReference>
<sequence>MKKKDNENNRILKAVNNFIIDLFEDTEFKLYDVKHVEDGVEQIDLIYKDKPFHHLFVWAVLVNWREMAMIFLELETDHTCSALFASAVLNALAEKALFSKHMHLSVSLKENARHFETLACNVMTELYRTKIESALKTLVTKAGRYNSTPLKCGLAIVELNKSMEHTACQAQLNSIWSGDVAVYTPFWRSEEIERLHIVEKIAYETFQNGPSFARNRYDARNMMTDERDINKEIDSTPTQHDIKDLREEMQRMRESLIQEIRHLDYR</sequence>
<protein>
    <submittedName>
        <fullName evidence="6">TRPM4</fullName>
    </submittedName>
</protein>
<dbReference type="InterPro" id="IPR050927">
    <property type="entry name" value="TRPM"/>
</dbReference>
<dbReference type="EMBL" id="CACVKT020002709">
    <property type="protein sequence ID" value="CAC5379428.1"/>
    <property type="molecule type" value="Genomic_DNA"/>
</dbReference>
<dbReference type="PANTHER" id="PTHR13800">
    <property type="entry name" value="TRANSIENT RECEPTOR POTENTIAL CATION CHANNEL, SUBFAMILY M, MEMBER 6"/>
    <property type="match status" value="1"/>
</dbReference>
<evidence type="ECO:0000256" key="3">
    <source>
        <dbReference type="ARBA" id="ARBA00022989"/>
    </source>
</evidence>
<name>A0A6J8B677_MYTCO</name>
<comment type="subcellular location">
    <subcellularLocation>
        <location evidence="1">Membrane</location>
        <topology evidence="1">Multi-pass membrane protein</topology>
    </subcellularLocation>
</comment>
<evidence type="ECO:0000256" key="1">
    <source>
        <dbReference type="ARBA" id="ARBA00004141"/>
    </source>
</evidence>
<keyword evidence="2" id="KW-0812">Transmembrane</keyword>
<keyword evidence="3" id="KW-1133">Transmembrane helix</keyword>
<dbReference type="InterPro" id="IPR057366">
    <property type="entry name" value="TRPM-like"/>
</dbReference>
<evidence type="ECO:0000256" key="2">
    <source>
        <dbReference type="ARBA" id="ARBA00022692"/>
    </source>
</evidence>
<evidence type="ECO:0000256" key="4">
    <source>
        <dbReference type="ARBA" id="ARBA00023136"/>
    </source>
</evidence>
<evidence type="ECO:0000313" key="6">
    <source>
        <dbReference type="EMBL" id="CAC5379428.1"/>
    </source>
</evidence>
<reference evidence="6 7" key="1">
    <citation type="submission" date="2020-06" db="EMBL/GenBank/DDBJ databases">
        <authorList>
            <person name="Li R."/>
            <person name="Bekaert M."/>
        </authorList>
    </citation>
    <scope>NUCLEOTIDE SEQUENCE [LARGE SCALE GENOMIC DNA]</scope>
    <source>
        <strain evidence="7">wild</strain>
    </source>
</reference>
<dbReference type="GO" id="GO:0099604">
    <property type="term" value="F:ligand-gated calcium channel activity"/>
    <property type="evidence" value="ECO:0007669"/>
    <property type="project" value="TreeGrafter"/>
</dbReference>
<evidence type="ECO:0000259" key="5">
    <source>
        <dbReference type="Pfam" id="PF25508"/>
    </source>
</evidence>
<organism evidence="6 7">
    <name type="scientific">Mytilus coruscus</name>
    <name type="common">Sea mussel</name>
    <dbReference type="NCBI Taxonomy" id="42192"/>
    <lineage>
        <taxon>Eukaryota</taxon>
        <taxon>Metazoa</taxon>
        <taxon>Spiralia</taxon>
        <taxon>Lophotrochozoa</taxon>
        <taxon>Mollusca</taxon>
        <taxon>Bivalvia</taxon>
        <taxon>Autobranchia</taxon>
        <taxon>Pteriomorphia</taxon>
        <taxon>Mytilida</taxon>
        <taxon>Mytiloidea</taxon>
        <taxon>Mytilidae</taxon>
        <taxon>Mytilinae</taxon>
        <taxon>Mytilus</taxon>
    </lineage>
</organism>
<evidence type="ECO:0000313" key="7">
    <source>
        <dbReference type="Proteomes" id="UP000507470"/>
    </source>
</evidence>
<dbReference type="OrthoDB" id="6261290at2759"/>
<gene>
    <name evidence="6" type="ORF">MCOR_15497</name>
</gene>
<proteinExistence type="predicted"/>
<dbReference type="AlphaFoldDB" id="A0A6J8B677"/>
<keyword evidence="7" id="KW-1185">Reference proteome</keyword>
<feature type="domain" description="TRPM-like" evidence="5">
    <location>
        <begin position="47"/>
        <end position="147"/>
    </location>
</feature>
<dbReference type="GO" id="GO:0005886">
    <property type="term" value="C:plasma membrane"/>
    <property type="evidence" value="ECO:0007669"/>
    <property type="project" value="TreeGrafter"/>
</dbReference>